<dbReference type="NCBIfam" id="TIGR02772">
    <property type="entry name" value="Ku_bact"/>
    <property type="match status" value="1"/>
</dbReference>
<keyword evidence="1 2" id="KW-0238">DNA-binding</keyword>
<reference evidence="6 7" key="1">
    <citation type="submission" date="2018-06" db="EMBL/GenBank/DDBJ databases">
        <title>Whole Genome Sequence of an efficient microsymbiont, Rhizobium tropici.</title>
        <authorList>
            <person name="Srinivasan R."/>
            <person name="Singh H.V."/>
            <person name="Srivastava R."/>
            <person name="Kumari B."/>
            <person name="Radhakrishna A."/>
        </authorList>
    </citation>
    <scope>NUCLEOTIDE SEQUENCE [LARGE SCALE GENOMIC DNA]</scope>
    <source>
        <strain evidence="6 7">IGFRI Rhizo-19</strain>
    </source>
</reference>
<keyword evidence="4" id="KW-0732">Signal</keyword>
<dbReference type="InterPro" id="IPR006164">
    <property type="entry name" value="DNA_bd_Ku70/Ku80"/>
</dbReference>
<protein>
    <recommendedName>
        <fullName evidence="2">Non-homologous end joining protein Ku</fullName>
    </recommendedName>
</protein>
<comment type="function">
    <text evidence="2">With LigD forms a non-homologous end joining (NHEJ) DNA repair enzyme, which repairs dsDNA breaks with reduced fidelity. Binds linear dsDNA with 5'- and 3'- overhangs but not closed circular dsDNA nor ssDNA. Recruits and stimulates the ligase activity of LigD.</text>
</comment>
<feature type="compositionally biased region" description="Basic residues" evidence="3">
    <location>
        <begin position="227"/>
        <end position="236"/>
    </location>
</feature>
<dbReference type="GO" id="GO:0006310">
    <property type="term" value="P:DNA recombination"/>
    <property type="evidence" value="ECO:0007669"/>
    <property type="project" value="UniProtKB-KW"/>
</dbReference>
<feature type="chain" id="PRO_5016449966" description="Non-homologous end joining protein Ku" evidence="4">
    <location>
        <begin position="24"/>
        <end position="268"/>
    </location>
</feature>
<keyword evidence="2" id="KW-0233">DNA recombination</keyword>
<dbReference type="HAMAP" id="MF_01875">
    <property type="entry name" value="Prokaryotic_Ku"/>
    <property type="match status" value="1"/>
</dbReference>
<dbReference type="PIRSF" id="PIRSF006493">
    <property type="entry name" value="Prok_Ku"/>
    <property type="match status" value="1"/>
</dbReference>
<dbReference type="InterPro" id="IPR009187">
    <property type="entry name" value="Prok_Ku"/>
</dbReference>
<evidence type="ECO:0000256" key="2">
    <source>
        <dbReference type="HAMAP-Rule" id="MF_01875"/>
    </source>
</evidence>
<keyword evidence="2" id="KW-0234">DNA repair</keyword>
<comment type="similarity">
    <text evidence="2">Belongs to the prokaryotic Ku family.</text>
</comment>
<accession>A0A329Y8H1</accession>
<feature type="domain" description="Ku" evidence="5">
    <location>
        <begin position="55"/>
        <end position="184"/>
    </location>
</feature>
<dbReference type="GO" id="GO:0006303">
    <property type="term" value="P:double-strand break repair via nonhomologous end joining"/>
    <property type="evidence" value="ECO:0007669"/>
    <property type="project" value="UniProtKB-UniRule"/>
</dbReference>
<dbReference type="InterPro" id="IPR016194">
    <property type="entry name" value="SPOC-like_C_dom_sf"/>
</dbReference>
<dbReference type="AlphaFoldDB" id="A0A329Y8H1"/>
<dbReference type="SUPFAM" id="SSF100939">
    <property type="entry name" value="SPOC domain-like"/>
    <property type="match status" value="1"/>
</dbReference>
<proteinExistence type="inferred from homology"/>
<dbReference type="Proteomes" id="UP000251205">
    <property type="component" value="Unassembled WGS sequence"/>
</dbReference>
<evidence type="ECO:0000259" key="5">
    <source>
        <dbReference type="SMART" id="SM00559"/>
    </source>
</evidence>
<dbReference type="CDD" id="cd00789">
    <property type="entry name" value="KU_like"/>
    <property type="match status" value="1"/>
</dbReference>
<name>A0A329Y8H1_RHITR</name>
<dbReference type="SMART" id="SM00559">
    <property type="entry name" value="Ku78"/>
    <property type="match status" value="1"/>
</dbReference>
<sequence length="268" mass="30737">MAPRSFWKGYLKLSLVTCPVAMAPATSDNEKVRFHTLNRKTGNRIVSRYVDSVTGTAVDEDDEVKGYERGEDDYVLLEDEELDAVALESTRTIDIEMFVPRDGIEWIWFDTPHYLTPDDPVGEEAYCVIRDAMAASRMVGISRLVMYRRERAVMLEPRDKGIVLWTLRFGDEVRDERDYFGDIASKSVDTKLMRLVEELIEERTMPWDPAMVSDPVQEKLLDIIASKKKGRKRPAKAKVEEEEPPSNVISIMDALRKSLSQEKGTKKR</sequence>
<evidence type="ECO:0000256" key="3">
    <source>
        <dbReference type="SAM" id="MobiDB-lite"/>
    </source>
</evidence>
<feature type="signal peptide" evidence="4">
    <location>
        <begin position="1"/>
        <end position="23"/>
    </location>
</feature>
<keyword evidence="2" id="KW-0227">DNA damage</keyword>
<dbReference type="PANTHER" id="PTHR41251:SF1">
    <property type="entry name" value="NON-HOMOLOGOUS END JOINING PROTEIN KU"/>
    <property type="match status" value="1"/>
</dbReference>
<evidence type="ECO:0000256" key="1">
    <source>
        <dbReference type="ARBA" id="ARBA00023125"/>
    </source>
</evidence>
<evidence type="ECO:0000313" key="6">
    <source>
        <dbReference type="EMBL" id="RAX38212.1"/>
    </source>
</evidence>
<comment type="caution">
    <text evidence="6">The sequence shown here is derived from an EMBL/GenBank/DDBJ whole genome shotgun (WGS) entry which is preliminary data.</text>
</comment>
<gene>
    <name evidence="2" type="primary">ku</name>
    <name evidence="6" type="ORF">DQ393_26715</name>
</gene>
<dbReference type="RefSeq" id="WP_112345185.1">
    <property type="nucleotide sequence ID" value="NZ_QMKK01000054.1"/>
</dbReference>
<dbReference type="Pfam" id="PF02735">
    <property type="entry name" value="Ku"/>
    <property type="match status" value="1"/>
</dbReference>
<comment type="subunit">
    <text evidence="2">Homodimer. Interacts with LigD.</text>
</comment>
<dbReference type="GO" id="GO:0003690">
    <property type="term" value="F:double-stranded DNA binding"/>
    <property type="evidence" value="ECO:0007669"/>
    <property type="project" value="UniProtKB-UniRule"/>
</dbReference>
<organism evidence="6 7">
    <name type="scientific">Rhizobium tropici</name>
    <dbReference type="NCBI Taxonomy" id="398"/>
    <lineage>
        <taxon>Bacteria</taxon>
        <taxon>Pseudomonadati</taxon>
        <taxon>Pseudomonadota</taxon>
        <taxon>Alphaproteobacteria</taxon>
        <taxon>Hyphomicrobiales</taxon>
        <taxon>Rhizobiaceae</taxon>
        <taxon>Rhizobium/Agrobacterium group</taxon>
        <taxon>Rhizobium</taxon>
    </lineage>
</organism>
<evidence type="ECO:0000313" key="7">
    <source>
        <dbReference type="Proteomes" id="UP000251205"/>
    </source>
</evidence>
<dbReference type="OrthoDB" id="9780854at2"/>
<evidence type="ECO:0000256" key="4">
    <source>
        <dbReference type="SAM" id="SignalP"/>
    </source>
</evidence>
<dbReference type="PANTHER" id="PTHR41251">
    <property type="entry name" value="NON-HOMOLOGOUS END JOINING PROTEIN KU"/>
    <property type="match status" value="1"/>
</dbReference>
<dbReference type="Gene3D" id="2.40.290.10">
    <property type="match status" value="1"/>
</dbReference>
<dbReference type="EMBL" id="QMKK01000054">
    <property type="protein sequence ID" value="RAX38212.1"/>
    <property type="molecule type" value="Genomic_DNA"/>
</dbReference>
<feature type="region of interest" description="Disordered" evidence="3">
    <location>
        <begin position="227"/>
        <end position="247"/>
    </location>
</feature>